<sequence>MESDQEERKPDGALSFEEFKSLHRTLHGATRGPTEPRVVNHNHLPPPPVVHPPPDRVQQENRRRRPFEALPQQARALGGRVAGVVRGDVPVMSLIGLIALTLLGAISVFSCGLLIAACLLSVQLRRMVGAMRVRRENWEQEPTYIGHLFTSPPSPTAKVLYIILKSLEVFVISLYPNYSVEVLEVELQRDRIVR</sequence>
<protein>
    <submittedName>
        <fullName evidence="3">Uncharacterized protein</fullName>
    </submittedName>
</protein>
<keyword evidence="2" id="KW-0472">Membrane</keyword>
<evidence type="ECO:0000313" key="4">
    <source>
        <dbReference type="Proteomes" id="UP000515908"/>
    </source>
</evidence>
<reference evidence="3 4" key="1">
    <citation type="submission" date="2020-08" db="EMBL/GenBank/DDBJ databases">
        <authorList>
            <person name="Newling K."/>
            <person name="Davey J."/>
            <person name="Forrester S."/>
        </authorList>
    </citation>
    <scope>NUCLEOTIDE SEQUENCE [LARGE SCALE GENOMIC DNA]</scope>
    <source>
        <strain evidence="4">Crithidia deanei Carvalho (ATCC PRA-265)</strain>
    </source>
</reference>
<gene>
    <name evidence="3" type="ORF">ADEAN_000938500</name>
</gene>
<keyword evidence="2" id="KW-1133">Transmembrane helix</keyword>
<dbReference type="EMBL" id="LR877167">
    <property type="protein sequence ID" value="CAD2221850.1"/>
    <property type="molecule type" value="Genomic_DNA"/>
</dbReference>
<dbReference type="AlphaFoldDB" id="A0A7G2CPZ9"/>
<accession>A0A7G2CPZ9</accession>
<organism evidence="3 4">
    <name type="scientific">Angomonas deanei</name>
    <dbReference type="NCBI Taxonomy" id="59799"/>
    <lineage>
        <taxon>Eukaryota</taxon>
        <taxon>Discoba</taxon>
        <taxon>Euglenozoa</taxon>
        <taxon>Kinetoplastea</taxon>
        <taxon>Metakinetoplastina</taxon>
        <taxon>Trypanosomatida</taxon>
        <taxon>Trypanosomatidae</taxon>
        <taxon>Strigomonadinae</taxon>
        <taxon>Angomonas</taxon>
    </lineage>
</organism>
<feature type="region of interest" description="Disordered" evidence="1">
    <location>
        <begin position="24"/>
        <end position="63"/>
    </location>
</feature>
<feature type="transmembrane region" description="Helical" evidence="2">
    <location>
        <begin position="94"/>
        <end position="122"/>
    </location>
</feature>
<evidence type="ECO:0000313" key="3">
    <source>
        <dbReference type="EMBL" id="CAD2221850.1"/>
    </source>
</evidence>
<dbReference type="VEuPathDB" id="TriTrypDB:ADEAN_000938500"/>
<keyword evidence="4" id="KW-1185">Reference proteome</keyword>
<dbReference type="Proteomes" id="UP000515908">
    <property type="component" value="Chromosome 23"/>
</dbReference>
<evidence type="ECO:0000256" key="2">
    <source>
        <dbReference type="SAM" id="Phobius"/>
    </source>
</evidence>
<evidence type="ECO:0000256" key="1">
    <source>
        <dbReference type="SAM" id="MobiDB-lite"/>
    </source>
</evidence>
<name>A0A7G2CPZ9_9TRYP</name>
<keyword evidence="2" id="KW-0812">Transmembrane</keyword>
<proteinExistence type="predicted"/>